<keyword evidence="5" id="KW-1185">Reference proteome</keyword>
<dbReference type="AlphaFoldDB" id="A0A7W4VME5"/>
<dbReference type="Pfam" id="PF11972">
    <property type="entry name" value="HTH_13"/>
    <property type="match status" value="1"/>
</dbReference>
<name>A0A7W4VME5_9HYPH</name>
<evidence type="ECO:0008006" key="6">
    <source>
        <dbReference type="Google" id="ProtNLM"/>
    </source>
</evidence>
<evidence type="ECO:0000256" key="1">
    <source>
        <dbReference type="SAM" id="MobiDB-lite"/>
    </source>
</evidence>
<feature type="domain" description="HTH DNA binding" evidence="3">
    <location>
        <begin position="325"/>
        <end position="381"/>
    </location>
</feature>
<feature type="region of interest" description="Disordered" evidence="1">
    <location>
        <begin position="133"/>
        <end position="160"/>
    </location>
</feature>
<evidence type="ECO:0000259" key="3">
    <source>
        <dbReference type="Pfam" id="PF11972"/>
    </source>
</evidence>
<evidence type="ECO:0000313" key="5">
    <source>
        <dbReference type="Proteomes" id="UP000532010"/>
    </source>
</evidence>
<dbReference type="RefSeq" id="WP_246408138.1">
    <property type="nucleotide sequence ID" value="NZ_JACHWB010000003.1"/>
</dbReference>
<dbReference type="Pfam" id="PF07756">
    <property type="entry name" value="DUF1612"/>
    <property type="match status" value="1"/>
</dbReference>
<dbReference type="InterPro" id="IPR021068">
    <property type="entry name" value="HTH_DNA-bd"/>
</dbReference>
<sequence>MFEGRGRYDDEDFAPLVPKTYDLPELPWTLAGRLERTAIAVMDLDARLAAAGLAAGWQSRCDMVEATRALILDGHFVDIGDVVLHDAGMDVRSPTHELTRAAAALRARRMALARKAPWPLSIDGLSALRGLMPASGQNEPLGNGGGTQADDEPDHDDEDPLAGHFAEIDAILARTSKTLAGETPIPKRRSHLVYDPEVDEAENEDLWLDVVKRTEKWPAIAGAAIAWDAWTALGMYPRQPWLGLIMAGSILRARGLTAHLLPLVSGYKASRYRLQGREGGVEKVEAFARIVDEAVTQGEKDLQRLTLARETMMRRAKDCRSNSRLPQLIDLFLSRPLVSVAIASKLIGVTPKAVDLMLAQLGGALPRELTGRRRYRAWGIV</sequence>
<dbReference type="Proteomes" id="UP000532010">
    <property type="component" value="Unassembled WGS sequence"/>
</dbReference>
<proteinExistence type="predicted"/>
<evidence type="ECO:0000313" key="4">
    <source>
        <dbReference type="EMBL" id="MBB3019531.1"/>
    </source>
</evidence>
<reference evidence="4 5" key="1">
    <citation type="submission" date="2020-08" db="EMBL/GenBank/DDBJ databases">
        <title>The Agave Microbiome: Exploring the role of microbial communities in plant adaptations to desert environments.</title>
        <authorList>
            <person name="Partida-Martinez L.P."/>
        </authorList>
    </citation>
    <scope>NUCLEOTIDE SEQUENCE [LARGE SCALE GENOMIC DNA]</scope>
    <source>
        <strain evidence="4 5">AT3.9</strain>
    </source>
</reference>
<dbReference type="InterPro" id="IPR011670">
    <property type="entry name" value="DUF1612"/>
</dbReference>
<dbReference type="InterPro" id="IPR048017">
    <property type="entry name" value="Y4cF-like"/>
</dbReference>
<feature type="compositionally biased region" description="Acidic residues" evidence="1">
    <location>
        <begin position="149"/>
        <end position="160"/>
    </location>
</feature>
<dbReference type="NCBIfam" id="NF040876">
    <property type="entry name" value="RHE_PE00001_fam"/>
    <property type="match status" value="1"/>
</dbReference>
<dbReference type="EMBL" id="JACHWB010000003">
    <property type="protein sequence ID" value="MBB3019531.1"/>
    <property type="molecule type" value="Genomic_DNA"/>
</dbReference>
<gene>
    <name evidence="4" type="ORF">FHR70_002596</name>
</gene>
<comment type="caution">
    <text evidence="4">The sequence shown here is derived from an EMBL/GenBank/DDBJ whole genome shotgun (WGS) entry which is preliminary data.</text>
</comment>
<evidence type="ECO:0000259" key="2">
    <source>
        <dbReference type="Pfam" id="PF07756"/>
    </source>
</evidence>
<organism evidence="4 5">
    <name type="scientific">Microvirga lupini</name>
    <dbReference type="NCBI Taxonomy" id="420324"/>
    <lineage>
        <taxon>Bacteria</taxon>
        <taxon>Pseudomonadati</taxon>
        <taxon>Pseudomonadota</taxon>
        <taxon>Alphaproteobacteria</taxon>
        <taxon>Hyphomicrobiales</taxon>
        <taxon>Methylobacteriaceae</taxon>
        <taxon>Microvirga</taxon>
    </lineage>
</organism>
<accession>A0A7W4VME5</accession>
<protein>
    <recommendedName>
        <fullName evidence="6">HTH DNA binding domain-containing protein</fullName>
    </recommendedName>
</protein>
<feature type="domain" description="DUF1612" evidence="2">
    <location>
        <begin position="192"/>
        <end position="317"/>
    </location>
</feature>